<dbReference type="AlphaFoldDB" id="A0A8J3Q677"/>
<dbReference type="GO" id="GO:0003700">
    <property type="term" value="F:DNA-binding transcription factor activity"/>
    <property type="evidence" value="ECO:0007669"/>
    <property type="project" value="InterPro"/>
</dbReference>
<evidence type="ECO:0000256" key="4">
    <source>
        <dbReference type="ARBA" id="ARBA00023163"/>
    </source>
</evidence>
<keyword evidence="4" id="KW-0804">Transcription</keyword>
<comment type="similarity">
    <text evidence="1">Belongs to the LysR transcriptional regulatory family.</text>
</comment>
<dbReference type="PANTHER" id="PTHR30346:SF29">
    <property type="entry name" value="LYSR SUBSTRATE-BINDING"/>
    <property type="match status" value="1"/>
</dbReference>
<dbReference type="GO" id="GO:0032993">
    <property type="term" value="C:protein-DNA complex"/>
    <property type="evidence" value="ECO:0007669"/>
    <property type="project" value="TreeGrafter"/>
</dbReference>
<comment type="caution">
    <text evidence="6">The sequence shown here is derived from an EMBL/GenBank/DDBJ whole genome shotgun (WGS) entry which is preliminary data.</text>
</comment>
<dbReference type="InterPro" id="IPR036388">
    <property type="entry name" value="WH-like_DNA-bd_sf"/>
</dbReference>
<organism evidence="6 7">
    <name type="scientific">Rhizocola hellebori</name>
    <dbReference type="NCBI Taxonomy" id="1392758"/>
    <lineage>
        <taxon>Bacteria</taxon>
        <taxon>Bacillati</taxon>
        <taxon>Actinomycetota</taxon>
        <taxon>Actinomycetes</taxon>
        <taxon>Micromonosporales</taxon>
        <taxon>Micromonosporaceae</taxon>
        <taxon>Rhizocola</taxon>
    </lineage>
</organism>
<evidence type="ECO:0000259" key="5">
    <source>
        <dbReference type="PROSITE" id="PS50931"/>
    </source>
</evidence>
<dbReference type="CDD" id="cd08423">
    <property type="entry name" value="PBP2_LTTR_like_6"/>
    <property type="match status" value="1"/>
</dbReference>
<dbReference type="Gene3D" id="3.40.190.10">
    <property type="entry name" value="Periplasmic binding protein-like II"/>
    <property type="match status" value="2"/>
</dbReference>
<evidence type="ECO:0000313" key="7">
    <source>
        <dbReference type="Proteomes" id="UP000612899"/>
    </source>
</evidence>
<dbReference type="Pfam" id="PF03466">
    <property type="entry name" value="LysR_substrate"/>
    <property type="match status" value="1"/>
</dbReference>
<keyword evidence="7" id="KW-1185">Reference proteome</keyword>
<name>A0A8J3Q677_9ACTN</name>
<dbReference type="InterPro" id="IPR005119">
    <property type="entry name" value="LysR_subst-bd"/>
</dbReference>
<keyword evidence="2" id="KW-0805">Transcription regulation</keyword>
<dbReference type="InterPro" id="IPR036390">
    <property type="entry name" value="WH_DNA-bd_sf"/>
</dbReference>
<evidence type="ECO:0000256" key="1">
    <source>
        <dbReference type="ARBA" id="ARBA00009437"/>
    </source>
</evidence>
<sequence>MIELSRLRALDALAKFGSVNAAAVALHCTPSAISQQLAKLERETATVLAEKDGRGLRLTDAGRLLAASAVAILDQVEQATAALAAHQQTVTGRVTIASFATGCRALLPSALAALHEQHPQLATSLIETNPYEAMAALARGAVDVAVLDDWPEVGLHLPDGMSCVDLGFDTVDLIVADSHRLAARQSVSLEEARGERWIASPPGTICHDWLVRVLPGITADYLVGEFETQMTLIAAELGVALIPRLARRSLLAGVRAIEVTPMPTRRVMVAWRTSSAARPAVSATVEALKNAWVSAARPVPAKP</sequence>
<reference evidence="6" key="1">
    <citation type="submission" date="2021-01" db="EMBL/GenBank/DDBJ databases">
        <title>Whole genome shotgun sequence of Rhizocola hellebori NBRC 109834.</title>
        <authorList>
            <person name="Komaki H."/>
            <person name="Tamura T."/>
        </authorList>
    </citation>
    <scope>NUCLEOTIDE SEQUENCE</scope>
    <source>
        <strain evidence="6">NBRC 109834</strain>
    </source>
</reference>
<dbReference type="Gene3D" id="1.10.10.10">
    <property type="entry name" value="Winged helix-like DNA-binding domain superfamily/Winged helix DNA-binding domain"/>
    <property type="match status" value="1"/>
</dbReference>
<dbReference type="SUPFAM" id="SSF53850">
    <property type="entry name" value="Periplasmic binding protein-like II"/>
    <property type="match status" value="1"/>
</dbReference>
<protein>
    <submittedName>
        <fullName evidence="6">LysR family transcriptional regulator</fullName>
    </submittedName>
</protein>
<evidence type="ECO:0000256" key="3">
    <source>
        <dbReference type="ARBA" id="ARBA00023125"/>
    </source>
</evidence>
<dbReference type="RefSeq" id="WP_203908652.1">
    <property type="nucleotide sequence ID" value="NZ_BONY01000014.1"/>
</dbReference>
<dbReference type="Pfam" id="PF00126">
    <property type="entry name" value="HTH_1"/>
    <property type="match status" value="1"/>
</dbReference>
<dbReference type="InterPro" id="IPR000847">
    <property type="entry name" value="LysR_HTH_N"/>
</dbReference>
<proteinExistence type="inferred from homology"/>
<accession>A0A8J3Q677</accession>
<gene>
    <name evidence="6" type="ORF">Rhe02_28550</name>
</gene>
<dbReference type="Proteomes" id="UP000612899">
    <property type="component" value="Unassembled WGS sequence"/>
</dbReference>
<feature type="domain" description="HTH lysR-type" evidence="5">
    <location>
        <begin position="2"/>
        <end position="59"/>
    </location>
</feature>
<dbReference type="PROSITE" id="PS50931">
    <property type="entry name" value="HTH_LYSR"/>
    <property type="match status" value="1"/>
</dbReference>
<dbReference type="SUPFAM" id="SSF46785">
    <property type="entry name" value="Winged helix' DNA-binding domain"/>
    <property type="match status" value="1"/>
</dbReference>
<evidence type="ECO:0000313" key="6">
    <source>
        <dbReference type="EMBL" id="GIH04788.1"/>
    </source>
</evidence>
<dbReference type="GO" id="GO:0003677">
    <property type="term" value="F:DNA binding"/>
    <property type="evidence" value="ECO:0007669"/>
    <property type="project" value="UniProtKB-KW"/>
</dbReference>
<dbReference type="EMBL" id="BONY01000014">
    <property type="protein sequence ID" value="GIH04788.1"/>
    <property type="molecule type" value="Genomic_DNA"/>
</dbReference>
<evidence type="ECO:0000256" key="2">
    <source>
        <dbReference type="ARBA" id="ARBA00023015"/>
    </source>
</evidence>
<dbReference type="PANTHER" id="PTHR30346">
    <property type="entry name" value="TRANSCRIPTIONAL DUAL REGULATOR HCAR-RELATED"/>
    <property type="match status" value="1"/>
</dbReference>
<keyword evidence="3" id="KW-0238">DNA-binding</keyword>